<name>A0A0G4GB39_VITBC</name>
<dbReference type="PhylomeDB" id="A0A0G4GB39"/>
<evidence type="ECO:0000256" key="1">
    <source>
        <dbReference type="SAM" id="MobiDB-lite"/>
    </source>
</evidence>
<sequence length="155" mass="16665">MGRLPATGGFATRPCDTTRRTKPGSAAEPAALRSPVPKPLGCDFPSPFELPAAFETMASVMPALLLKALVVASCVALATCKNIQPQPCKVRMTAYYTELTGTKKTAQTYGHYMSYRMECPLKQTCVVNKIRMARGSDDKGEGTCEALKNTATQLV</sequence>
<dbReference type="EMBL" id="CDMY01000612">
    <property type="protein sequence ID" value="CEM26047.1"/>
    <property type="molecule type" value="Genomic_DNA"/>
</dbReference>
<feature type="region of interest" description="Disordered" evidence="1">
    <location>
        <begin position="1"/>
        <end position="34"/>
    </location>
</feature>
<protein>
    <submittedName>
        <fullName evidence="2">Uncharacterized protein</fullName>
    </submittedName>
</protein>
<evidence type="ECO:0000313" key="3">
    <source>
        <dbReference type="Proteomes" id="UP000041254"/>
    </source>
</evidence>
<evidence type="ECO:0000313" key="2">
    <source>
        <dbReference type="EMBL" id="CEM26047.1"/>
    </source>
</evidence>
<accession>A0A0G4GB39</accession>
<dbReference type="Proteomes" id="UP000041254">
    <property type="component" value="Unassembled WGS sequence"/>
</dbReference>
<gene>
    <name evidence="2" type="ORF">Vbra_22097</name>
</gene>
<dbReference type="AlphaFoldDB" id="A0A0G4GB39"/>
<dbReference type="VEuPathDB" id="CryptoDB:Vbra_22097"/>
<organism evidence="2 3">
    <name type="scientific">Vitrella brassicaformis (strain CCMP3155)</name>
    <dbReference type="NCBI Taxonomy" id="1169540"/>
    <lineage>
        <taxon>Eukaryota</taxon>
        <taxon>Sar</taxon>
        <taxon>Alveolata</taxon>
        <taxon>Colpodellida</taxon>
        <taxon>Vitrellaceae</taxon>
        <taxon>Vitrella</taxon>
    </lineage>
</organism>
<dbReference type="InParanoid" id="A0A0G4GB39"/>
<reference evidence="2 3" key="1">
    <citation type="submission" date="2014-11" db="EMBL/GenBank/DDBJ databases">
        <authorList>
            <person name="Zhu J."/>
            <person name="Qi W."/>
            <person name="Song R."/>
        </authorList>
    </citation>
    <scope>NUCLEOTIDE SEQUENCE [LARGE SCALE GENOMIC DNA]</scope>
</reference>
<proteinExistence type="predicted"/>
<keyword evidence="3" id="KW-1185">Reference proteome</keyword>